<keyword evidence="2" id="KW-0472">Membrane</keyword>
<dbReference type="InterPro" id="IPR000531">
    <property type="entry name" value="Beta-barrel_TonB"/>
</dbReference>
<evidence type="ECO:0000313" key="5">
    <source>
        <dbReference type="EMBL" id="SQB29712.1"/>
    </source>
</evidence>
<dbReference type="GO" id="GO:0009279">
    <property type="term" value="C:cell outer membrane"/>
    <property type="evidence" value="ECO:0007669"/>
    <property type="project" value="UniProtKB-SubCell"/>
</dbReference>
<comment type="subcellular location">
    <subcellularLocation>
        <location evidence="1">Cell outer membrane</location>
    </subcellularLocation>
</comment>
<organism evidence="5 6">
    <name type="scientific">Citrobacter koseri</name>
    <name type="common">Citrobacter diversus</name>
    <dbReference type="NCBI Taxonomy" id="545"/>
    <lineage>
        <taxon>Bacteria</taxon>
        <taxon>Pseudomonadati</taxon>
        <taxon>Pseudomonadota</taxon>
        <taxon>Gammaproteobacteria</taxon>
        <taxon>Enterobacterales</taxon>
        <taxon>Enterobacteriaceae</taxon>
        <taxon>Citrobacter</taxon>
    </lineage>
</organism>
<name>A0A2X2VFM7_CITKO</name>
<dbReference type="Pfam" id="PF00593">
    <property type="entry name" value="TonB_dep_Rec_b-barrel"/>
    <property type="match status" value="1"/>
</dbReference>
<evidence type="ECO:0000256" key="1">
    <source>
        <dbReference type="ARBA" id="ARBA00004442"/>
    </source>
</evidence>
<protein>
    <submittedName>
        <fullName evidence="5">Bifunctional enterobactin receptor/adhesin protein</fullName>
    </submittedName>
</protein>
<dbReference type="AlphaFoldDB" id="A0A2X2VFM7"/>
<evidence type="ECO:0000259" key="4">
    <source>
        <dbReference type="Pfam" id="PF00593"/>
    </source>
</evidence>
<sequence length="73" mass="8495">MASFWASSGEKFHQKSWATYLEDEWHILDSLAFTVGSRYEHNDVFGGHFSPRGYLVWDMTDGMDAQRGNHNRL</sequence>
<evidence type="ECO:0000313" key="6">
    <source>
        <dbReference type="Proteomes" id="UP000251584"/>
    </source>
</evidence>
<dbReference type="EMBL" id="UAVY01000004">
    <property type="protein sequence ID" value="SQB29712.1"/>
    <property type="molecule type" value="Genomic_DNA"/>
</dbReference>
<dbReference type="Proteomes" id="UP000251584">
    <property type="component" value="Unassembled WGS sequence"/>
</dbReference>
<reference evidence="5 6" key="1">
    <citation type="submission" date="2018-06" db="EMBL/GenBank/DDBJ databases">
        <authorList>
            <consortium name="Pathogen Informatics"/>
            <person name="Doyle S."/>
        </authorList>
    </citation>
    <scope>NUCLEOTIDE SEQUENCE [LARGE SCALE GENOMIC DNA]</scope>
    <source>
        <strain evidence="5 6">NCTC10786</strain>
    </source>
</reference>
<proteinExistence type="predicted"/>
<dbReference type="Gene3D" id="2.40.170.20">
    <property type="entry name" value="TonB-dependent receptor, beta-barrel domain"/>
    <property type="match status" value="1"/>
</dbReference>
<keyword evidence="3" id="KW-0998">Cell outer membrane</keyword>
<accession>A0A2X2VFM7</accession>
<evidence type="ECO:0000256" key="2">
    <source>
        <dbReference type="ARBA" id="ARBA00023136"/>
    </source>
</evidence>
<dbReference type="InterPro" id="IPR036942">
    <property type="entry name" value="Beta-barrel_TonB_sf"/>
</dbReference>
<keyword evidence="5" id="KW-0675">Receptor</keyword>
<evidence type="ECO:0000256" key="3">
    <source>
        <dbReference type="ARBA" id="ARBA00023237"/>
    </source>
</evidence>
<feature type="domain" description="TonB-dependent receptor-like beta-barrel" evidence="4">
    <location>
        <begin position="9"/>
        <end position="68"/>
    </location>
</feature>
<dbReference type="SUPFAM" id="SSF56935">
    <property type="entry name" value="Porins"/>
    <property type="match status" value="1"/>
</dbReference>
<gene>
    <name evidence="5" type="primary">cirA_3</name>
    <name evidence="5" type="ORF">NCTC10786_03362</name>
</gene>